<comment type="caution">
    <text evidence="5">The sequence shown here is derived from an EMBL/GenBank/DDBJ whole genome shotgun (WGS) entry which is preliminary data.</text>
</comment>
<evidence type="ECO:0000256" key="3">
    <source>
        <dbReference type="ARBA" id="ARBA00023274"/>
    </source>
</evidence>
<dbReference type="AlphaFoldDB" id="A0A8H6TFU2"/>
<evidence type="ECO:0000313" key="6">
    <source>
        <dbReference type="Proteomes" id="UP000613580"/>
    </source>
</evidence>
<reference evidence="5" key="1">
    <citation type="submission" date="2020-05" db="EMBL/GenBank/DDBJ databases">
        <title>Mycena genomes resolve the evolution of fungal bioluminescence.</title>
        <authorList>
            <person name="Tsai I.J."/>
        </authorList>
    </citation>
    <scope>NUCLEOTIDE SEQUENCE</scope>
    <source>
        <strain evidence="5">110903Hualien_Pintung</strain>
    </source>
</reference>
<keyword evidence="6" id="KW-1185">Reference proteome</keyword>
<dbReference type="Proteomes" id="UP000613580">
    <property type="component" value="Unassembled WGS sequence"/>
</dbReference>
<accession>A0A8H6TFU2</accession>
<dbReference type="InterPro" id="IPR023798">
    <property type="entry name" value="Ribosomal_uS7_dom"/>
</dbReference>
<dbReference type="InterPro" id="IPR036823">
    <property type="entry name" value="Ribosomal_uS7_dom_sf"/>
</dbReference>
<evidence type="ECO:0000256" key="1">
    <source>
        <dbReference type="ARBA" id="ARBA00007151"/>
    </source>
</evidence>
<dbReference type="EMBL" id="JACAZE010000004">
    <property type="protein sequence ID" value="KAF7318095.1"/>
    <property type="molecule type" value="Genomic_DNA"/>
</dbReference>
<dbReference type="InterPro" id="IPR000235">
    <property type="entry name" value="Ribosomal_uS7"/>
</dbReference>
<evidence type="ECO:0000259" key="4">
    <source>
        <dbReference type="Pfam" id="PF00177"/>
    </source>
</evidence>
<organism evidence="5 6">
    <name type="scientific">Mycena chlorophos</name>
    <name type="common">Agaric fungus</name>
    <name type="synonym">Agaricus chlorophos</name>
    <dbReference type="NCBI Taxonomy" id="658473"/>
    <lineage>
        <taxon>Eukaryota</taxon>
        <taxon>Fungi</taxon>
        <taxon>Dikarya</taxon>
        <taxon>Basidiomycota</taxon>
        <taxon>Agaricomycotina</taxon>
        <taxon>Agaricomycetes</taxon>
        <taxon>Agaricomycetidae</taxon>
        <taxon>Agaricales</taxon>
        <taxon>Marasmiineae</taxon>
        <taxon>Mycenaceae</taxon>
        <taxon>Mycena</taxon>
    </lineage>
</organism>
<keyword evidence="3" id="KW-0687">Ribonucleoprotein</keyword>
<sequence length="251" mass="27719">MLSLLRQRAPQIAPRYARCAMSLSDVATANDAMESIGAVDLDQSVASPVKVEVDEEIPDWMLLPSYEDIGRRRNKPILMNVPPPEDPLLHMLASHIMRHGERAKARRTVSRTLLHIFTLTRAPPLPILREAVLYASPAVKTVTKTHGARVVSTPMALSEKQRTHYGIKQLLDACDSRPGRKLEERLAREAVDILQKVHVSIEAGQKSGETKWGGALDKKNEQHKLAMVNRGTVRINPQDAKTADGIAAPTA</sequence>
<gene>
    <name evidence="5" type="ORF">HMN09_00317400</name>
</gene>
<dbReference type="InterPro" id="IPR047988">
    <property type="entry name" value="Ribosomal_uS7m_fungi"/>
</dbReference>
<evidence type="ECO:0000256" key="2">
    <source>
        <dbReference type="ARBA" id="ARBA00022980"/>
    </source>
</evidence>
<feature type="domain" description="Small ribosomal subunit protein uS7" evidence="4">
    <location>
        <begin position="79"/>
        <end position="230"/>
    </location>
</feature>
<keyword evidence="2 5" id="KW-0689">Ribosomal protein</keyword>
<name>A0A8H6TFU2_MYCCL</name>
<comment type="similarity">
    <text evidence="1">Belongs to the universal ribosomal protein uS7 family.</text>
</comment>
<dbReference type="GO" id="GO:0006412">
    <property type="term" value="P:translation"/>
    <property type="evidence" value="ECO:0007669"/>
    <property type="project" value="InterPro"/>
</dbReference>
<dbReference type="SUPFAM" id="SSF47973">
    <property type="entry name" value="Ribosomal protein S7"/>
    <property type="match status" value="1"/>
</dbReference>
<dbReference type="CDD" id="cd14868">
    <property type="entry name" value="uS7_Mitochondria_Fungi"/>
    <property type="match status" value="1"/>
</dbReference>
<dbReference type="GO" id="GO:1990904">
    <property type="term" value="C:ribonucleoprotein complex"/>
    <property type="evidence" value="ECO:0007669"/>
    <property type="project" value="UniProtKB-KW"/>
</dbReference>
<protein>
    <submittedName>
        <fullName evidence="5">Ribosomal protein</fullName>
    </submittedName>
</protein>
<proteinExistence type="inferred from homology"/>
<dbReference type="GO" id="GO:0005840">
    <property type="term" value="C:ribosome"/>
    <property type="evidence" value="ECO:0007669"/>
    <property type="project" value="UniProtKB-KW"/>
</dbReference>
<evidence type="ECO:0000313" key="5">
    <source>
        <dbReference type="EMBL" id="KAF7318095.1"/>
    </source>
</evidence>
<dbReference type="PANTHER" id="PTHR11205">
    <property type="entry name" value="RIBOSOMAL PROTEIN S7"/>
    <property type="match status" value="1"/>
</dbReference>
<dbReference type="Gene3D" id="1.10.455.10">
    <property type="entry name" value="Ribosomal protein S7 domain"/>
    <property type="match status" value="1"/>
</dbReference>
<dbReference type="OrthoDB" id="9972728at2759"/>
<dbReference type="Pfam" id="PF00177">
    <property type="entry name" value="Ribosomal_S7"/>
    <property type="match status" value="1"/>
</dbReference>